<protein>
    <submittedName>
        <fullName evidence="1">Uncharacterized protein</fullName>
    </submittedName>
</protein>
<name>A0A126V020_9RHOB</name>
<keyword evidence="2" id="KW-1185">Reference proteome</keyword>
<sequence length="71" mass="7514">MRALAILLSALLAVTGCDSPHPRTKGFDVKMVSVEGSDFTVRSNGEVVEAIRTNYAPAEISGGFYCVPLSP</sequence>
<dbReference type="AlphaFoldDB" id="A0A126V020"/>
<dbReference type="KEGG" id="hat:RC74_08135"/>
<gene>
    <name evidence="1" type="ORF">RC74_08135</name>
</gene>
<proteinExistence type="predicted"/>
<dbReference type="RefSeq" id="WP_062628183.1">
    <property type="nucleotide sequence ID" value="NZ_CP014327.1"/>
</dbReference>
<dbReference type="OrthoDB" id="7864349at2"/>
<dbReference type="Proteomes" id="UP000070371">
    <property type="component" value="Chromosome"/>
</dbReference>
<organism evidence="1 2">
    <name type="scientific">Falsihalocynthiibacter arcticus</name>
    <dbReference type="NCBI Taxonomy" id="1579316"/>
    <lineage>
        <taxon>Bacteria</taxon>
        <taxon>Pseudomonadati</taxon>
        <taxon>Pseudomonadota</taxon>
        <taxon>Alphaproteobacteria</taxon>
        <taxon>Rhodobacterales</taxon>
        <taxon>Roseobacteraceae</taxon>
        <taxon>Falsihalocynthiibacter</taxon>
    </lineage>
</organism>
<dbReference type="EMBL" id="CP014327">
    <property type="protein sequence ID" value="AML51226.1"/>
    <property type="molecule type" value="Genomic_DNA"/>
</dbReference>
<evidence type="ECO:0000313" key="1">
    <source>
        <dbReference type="EMBL" id="AML51226.1"/>
    </source>
</evidence>
<reference evidence="1 2" key="1">
    <citation type="submission" date="2016-02" db="EMBL/GenBank/DDBJ databases">
        <title>Complete genome sequence of Halocynthiibacter arcticus PAMC 20958t from arctic marine sediment.</title>
        <authorList>
            <person name="Lee Y.M."/>
            <person name="Baek K."/>
            <person name="Lee H.K."/>
            <person name="Shin S.C."/>
        </authorList>
    </citation>
    <scope>NUCLEOTIDE SEQUENCE [LARGE SCALE GENOMIC DNA]</scope>
    <source>
        <strain evidence="1">PAMC 20958</strain>
    </source>
</reference>
<dbReference type="PROSITE" id="PS51257">
    <property type="entry name" value="PROKAR_LIPOPROTEIN"/>
    <property type="match status" value="1"/>
</dbReference>
<evidence type="ECO:0000313" key="2">
    <source>
        <dbReference type="Proteomes" id="UP000070371"/>
    </source>
</evidence>
<accession>A0A126V020</accession>